<comment type="function">
    <text evidence="2">Pyridoxal 5'-phosphate (PLP)-binding protein, which is involved in PLP homeostasis.</text>
</comment>
<dbReference type="AlphaFoldDB" id="A0A1F4R4X5"/>
<dbReference type="EMBL" id="METP01000059">
    <property type="protein sequence ID" value="OGC03214.1"/>
    <property type="molecule type" value="Genomic_DNA"/>
</dbReference>
<evidence type="ECO:0000256" key="2">
    <source>
        <dbReference type="HAMAP-Rule" id="MF_02087"/>
    </source>
</evidence>
<comment type="caution">
    <text evidence="6">The sequence shown here is derived from an EMBL/GenBank/DDBJ whole genome shotgun (WGS) entry which is preliminary data.</text>
</comment>
<dbReference type="InterPro" id="IPR011078">
    <property type="entry name" value="PyrdxlP_homeostasis"/>
</dbReference>
<dbReference type="GO" id="GO:0030170">
    <property type="term" value="F:pyridoxal phosphate binding"/>
    <property type="evidence" value="ECO:0007669"/>
    <property type="project" value="UniProtKB-UniRule"/>
</dbReference>
<name>A0A1F4R4X5_UNCSA</name>
<comment type="similarity">
    <text evidence="2 4">Belongs to the pyridoxal phosphate-binding protein YggS/PROSC family.</text>
</comment>
<dbReference type="FunFam" id="3.20.20.10:FF:000018">
    <property type="entry name" value="Pyridoxal phosphate homeostasis protein"/>
    <property type="match status" value="1"/>
</dbReference>
<gene>
    <name evidence="6" type="ORF">A3H38_00345</name>
</gene>
<sequence length="231" mass="26168">MSIKENLRNIRERIKSLGRDPQDIKLIAVTKTIPVELIEQAIQAGITDVGENKIQEAIPKNEALKQKYPNVTWHMLGHLQRNKVKQALEKFNLIQSVDSERLAKEIDDRRRTIGERRTPILIEVNTSGEATKYGVKPEEAVKLLQLISGFASIQVQGLMTIAPMAADPEKTRPCFKKLKTLSEEIKKLNLPNVKMKYLSMGMTDDFEIAIQEGSNMIRLGRAIFGQRPPKL</sequence>
<evidence type="ECO:0000313" key="7">
    <source>
        <dbReference type="Proteomes" id="UP000176938"/>
    </source>
</evidence>
<dbReference type="SUPFAM" id="SSF51419">
    <property type="entry name" value="PLP-binding barrel"/>
    <property type="match status" value="1"/>
</dbReference>
<dbReference type="PIRSF" id="PIRSF004848">
    <property type="entry name" value="YBL036c_PLPDEIII"/>
    <property type="match status" value="1"/>
</dbReference>
<comment type="cofactor">
    <cofactor evidence="3">
        <name>pyridoxal 5'-phosphate</name>
        <dbReference type="ChEBI" id="CHEBI:597326"/>
    </cofactor>
</comment>
<dbReference type="NCBIfam" id="TIGR00044">
    <property type="entry name" value="YggS family pyridoxal phosphate-dependent enzyme"/>
    <property type="match status" value="1"/>
</dbReference>
<feature type="modified residue" description="N6-(pyridoxal phosphate)lysine" evidence="2 3">
    <location>
        <position position="31"/>
    </location>
</feature>
<dbReference type="Gene3D" id="3.20.20.10">
    <property type="entry name" value="Alanine racemase"/>
    <property type="match status" value="1"/>
</dbReference>
<dbReference type="InterPro" id="IPR029066">
    <property type="entry name" value="PLP-binding_barrel"/>
</dbReference>
<dbReference type="CDD" id="cd00635">
    <property type="entry name" value="PLPDE_III_YBL036c_like"/>
    <property type="match status" value="1"/>
</dbReference>
<feature type="domain" description="Alanine racemase N-terminal" evidence="5">
    <location>
        <begin position="3"/>
        <end position="228"/>
    </location>
</feature>
<dbReference type="Proteomes" id="UP000176938">
    <property type="component" value="Unassembled WGS sequence"/>
</dbReference>
<evidence type="ECO:0000259" key="5">
    <source>
        <dbReference type="Pfam" id="PF01168"/>
    </source>
</evidence>
<proteinExistence type="inferred from homology"/>
<evidence type="ECO:0000256" key="1">
    <source>
        <dbReference type="ARBA" id="ARBA00022898"/>
    </source>
</evidence>
<evidence type="ECO:0000256" key="3">
    <source>
        <dbReference type="PIRSR" id="PIRSR004848-1"/>
    </source>
</evidence>
<accession>A0A1F4R4X5</accession>
<reference evidence="6 7" key="1">
    <citation type="journal article" date="2016" name="Nat. Commun.">
        <title>Thousands of microbial genomes shed light on interconnected biogeochemical processes in an aquifer system.</title>
        <authorList>
            <person name="Anantharaman K."/>
            <person name="Brown C.T."/>
            <person name="Hug L.A."/>
            <person name="Sharon I."/>
            <person name="Castelle C.J."/>
            <person name="Probst A.J."/>
            <person name="Thomas B.C."/>
            <person name="Singh A."/>
            <person name="Wilkins M.J."/>
            <person name="Karaoz U."/>
            <person name="Brodie E.L."/>
            <person name="Williams K.H."/>
            <person name="Hubbard S.S."/>
            <person name="Banfield J.F."/>
        </authorList>
    </citation>
    <scope>NUCLEOTIDE SEQUENCE [LARGE SCALE GENOMIC DNA]</scope>
</reference>
<dbReference type="PANTHER" id="PTHR10146">
    <property type="entry name" value="PROLINE SYNTHETASE CO-TRANSCRIBED BACTERIAL HOMOLOG PROTEIN"/>
    <property type="match status" value="1"/>
</dbReference>
<protein>
    <recommendedName>
        <fullName evidence="2">Pyridoxal phosphate homeostasis protein</fullName>
        <shortName evidence="2">PLP homeostasis protein</shortName>
    </recommendedName>
</protein>
<evidence type="ECO:0000313" key="6">
    <source>
        <dbReference type="EMBL" id="OGC03214.1"/>
    </source>
</evidence>
<keyword evidence="1 2" id="KW-0663">Pyridoxal phosphate</keyword>
<dbReference type="PANTHER" id="PTHR10146:SF14">
    <property type="entry name" value="PYRIDOXAL PHOSPHATE HOMEOSTASIS PROTEIN"/>
    <property type="match status" value="1"/>
</dbReference>
<dbReference type="Pfam" id="PF01168">
    <property type="entry name" value="Ala_racemase_N"/>
    <property type="match status" value="1"/>
</dbReference>
<dbReference type="InterPro" id="IPR001608">
    <property type="entry name" value="Ala_racemase_N"/>
</dbReference>
<evidence type="ECO:0000256" key="4">
    <source>
        <dbReference type="RuleBase" id="RU004514"/>
    </source>
</evidence>
<dbReference type="HAMAP" id="MF_02087">
    <property type="entry name" value="PLP_homeostasis"/>
    <property type="match status" value="1"/>
</dbReference>
<organism evidence="6 7">
    <name type="scientific">candidate division WOR-1 bacterium RIFCSPLOWO2_02_FULL_46_20</name>
    <dbReference type="NCBI Taxonomy" id="1802567"/>
    <lineage>
        <taxon>Bacteria</taxon>
        <taxon>Bacillati</taxon>
        <taxon>Saganbacteria</taxon>
    </lineage>
</organism>